<dbReference type="eggNOG" id="ENOG502R40C">
    <property type="taxonomic scope" value="Eukaryota"/>
</dbReference>
<dbReference type="PANTHER" id="PTHR22145:SF2">
    <property type="entry name" value="SI:CH211-266K22.6"/>
    <property type="match status" value="1"/>
</dbReference>
<dbReference type="Ensembl" id="ENSLACT00000019586.1">
    <property type="protein sequence ID" value="ENSLACP00000019449.1"/>
    <property type="gene ID" value="ENSLACG00000017107.1"/>
</dbReference>
<name>H3BC28_LATCH</name>
<evidence type="ECO:0000256" key="1">
    <source>
        <dbReference type="SAM" id="MobiDB-lite"/>
    </source>
</evidence>
<dbReference type="HOGENOM" id="CLU_043958_0_0_1"/>
<protein>
    <submittedName>
        <fullName evidence="2">Family with sequence similarity 217 member B</fullName>
    </submittedName>
</protein>
<dbReference type="Bgee" id="ENSLACG00000017107">
    <property type="expression patterns" value="Expressed in muscle tissue and 2 other cell types or tissues"/>
</dbReference>
<dbReference type="GeneTree" id="ENSGT00940000154543"/>
<reference evidence="2" key="2">
    <citation type="submission" date="2025-08" db="UniProtKB">
        <authorList>
            <consortium name="Ensembl"/>
        </authorList>
    </citation>
    <scope>IDENTIFICATION</scope>
</reference>
<proteinExistence type="predicted"/>
<dbReference type="OMA" id="RTETHHV"/>
<sequence length="312" mass="35331">STEKMFLDFEALRMLNENIDDDSASDLSDSERIALHPSPCTPPELNLRAEEIDPVYLVNVSDQEFTKSEFYYPDFLPPPFNSWDLQQLAIFLNTEGKHATRPQPAGVFEKYVDRLLQMEWLQMQTIQSEKERASRPRPQSAPSSFRSPKSPGKSKPWQTPVPTRVPSQGSYSNCRVKYPYCSDKCNPYTYQIHSRLPTMMDSALPPQKRPSSETRVKSKTRRSENLKQDVPSLQAHGRNSGCKVQSAGNIRPQKQSCMLQAASVALLKGVKVHASENVKKNSFTKHAYVSTKSTSTERKSKPITVRQSASKF</sequence>
<feature type="region of interest" description="Disordered" evidence="1">
    <location>
        <begin position="200"/>
        <end position="247"/>
    </location>
</feature>
<feature type="compositionally biased region" description="Polar residues" evidence="1">
    <location>
        <begin position="156"/>
        <end position="169"/>
    </location>
</feature>
<feature type="compositionally biased region" description="Low complexity" evidence="1">
    <location>
        <begin position="136"/>
        <end position="148"/>
    </location>
</feature>
<dbReference type="InParanoid" id="H3BC28"/>
<keyword evidence="3" id="KW-1185">Reference proteome</keyword>
<reference evidence="3" key="1">
    <citation type="submission" date="2011-08" db="EMBL/GenBank/DDBJ databases">
        <title>The draft genome of Latimeria chalumnae.</title>
        <authorList>
            <person name="Di Palma F."/>
            <person name="Alfoldi J."/>
            <person name="Johnson J."/>
            <person name="Berlin A."/>
            <person name="Gnerre S."/>
            <person name="Jaffe D."/>
            <person name="MacCallum I."/>
            <person name="Young S."/>
            <person name="Walker B.J."/>
            <person name="Lander E."/>
            <person name="Lindblad-Toh K."/>
        </authorList>
    </citation>
    <scope>NUCLEOTIDE SEQUENCE [LARGE SCALE GENOMIC DNA]</scope>
    <source>
        <strain evidence="3">Wild caught</strain>
    </source>
</reference>
<organism evidence="2 3">
    <name type="scientific">Latimeria chalumnae</name>
    <name type="common">Coelacanth</name>
    <dbReference type="NCBI Taxonomy" id="7897"/>
    <lineage>
        <taxon>Eukaryota</taxon>
        <taxon>Metazoa</taxon>
        <taxon>Chordata</taxon>
        <taxon>Craniata</taxon>
        <taxon>Vertebrata</taxon>
        <taxon>Euteleostomi</taxon>
        <taxon>Coelacanthiformes</taxon>
        <taxon>Coelacanthidae</taxon>
        <taxon>Latimeria</taxon>
    </lineage>
</organism>
<evidence type="ECO:0000313" key="2">
    <source>
        <dbReference type="Ensembl" id="ENSLACP00000019449.1"/>
    </source>
</evidence>
<feature type="region of interest" description="Disordered" evidence="1">
    <location>
        <begin position="126"/>
        <end position="169"/>
    </location>
</feature>
<reference evidence="2" key="3">
    <citation type="submission" date="2025-09" db="UniProtKB">
        <authorList>
            <consortium name="Ensembl"/>
        </authorList>
    </citation>
    <scope>IDENTIFICATION</scope>
</reference>
<dbReference type="EMBL" id="AFYH01049220">
    <property type="status" value="NOT_ANNOTATED_CDS"/>
    <property type="molecule type" value="Genomic_DNA"/>
</dbReference>
<dbReference type="Proteomes" id="UP000008672">
    <property type="component" value="Unassembled WGS sequence"/>
</dbReference>
<dbReference type="InterPro" id="IPR029266">
    <property type="entry name" value="FAM217"/>
</dbReference>
<evidence type="ECO:0000313" key="3">
    <source>
        <dbReference type="Proteomes" id="UP000008672"/>
    </source>
</evidence>
<feature type="compositionally biased region" description="Basic and acidic residues" evidence="1">
    <location>
        <begin position="210"/>
        <end position="227"/>
    </location>
</feature>
<dbReference type="STRING" id="7897.ENSLACP00000019449"/>
<accession>H3BC28</accession>
<dbReference type="FunCoup" id="H3BC28">
    <property type="interactions" value="1000"/>
</dbReference>
<dbReference type="Pfam" id="PF15344">
    <property type="entry name" value="FAM217"/>
    <property type="match status" value="1"/>
</dbReference>
<feature type="region of interest" description="Disordered" evidence="1">
    <location>
        <begin position="290"/>
        <end position="312"/>
    </location>
</feature>
<dbReference type="PANTHER" id="PTHR22145">
    <property type="entry name" value="SI:CH211-266K22.6"/>
    <property type="match status" value="1"/>
</dbReference>
<dbReference type="AlphaFoldDB" id="H3BC28"/>